<organism evidence="1">
    <name type="scientific">marine sediment metagenome</name>
    <dbReference type="NCBI Taxonomy" id="412755"/>
    <lineage>
        <taxon>unclassified sequences</taxon>
        <taxon>metagenomes</taxon>
        <taxon>ecological metagenomes</taxon>
    </lineage>
</organism>
<proteinExistence type="predicted"/>
<comment type="caution">
    <text evidence="1">The sequence shown here is derived from an EMBL/GenBank/DDBJ whole genome shotgun (WGS) entry which is preliminary data.</text>
</comment>
<reference evidence="1" key="1">
    <citation type="journal article" date="2014" name="Front. Microbiol.">
        <title>High frequency of phylogenetically diverse reductive dehalogenase-homologous genes in deep subseafloor sedimentary metagenomes.</title>
        <authorList>
            <person name="Kawai M."/>
            <person name="Futagami T."/>
            <person name="Toyoda A."/>
            <person name="Takaki Y."/>
            <person name="Nishi S."/>
            <person name="Hori S."/>
            <person name="Arai W."/>
            <person name="Tsubouchi T."/>
            <person name="Morono Y."/>
            <person name="Uchiyama I."/>
            <person name="Ito T."/>
            <person name="Fujiyama A."/>
            <person name="Inagaki F."/>
            <person name="Takami H."/>
        </authorList>
    </citation>
    <scope>NUCLEOTIDE SEQUENCE</scope>
    <source>
        <strain evidence="1">Expedition CK06-06</strain>
    </source>
</reference>
<protein>
    <submittedName>
        <fullName evidence="1">Uncharacterized protein</fullName>
    </submittedName>
</protein>
<name>X0WT32_9ZZZZ</name>
<evidence type="ECO:0000313" key="1">
    <source>
        <dbReference type="EMBL" id="GAG26362.1"/>
    </source>
</evidence>
<sequence length="45" mass="5103">KFEEIKTEITAIKNTQIKQGKTLTRIDTTLTIWANNNGVQLPDES</sequence>
<gene>
    <name evidence="1" type="ORF">S01H1_53748</name>
</gene>
<dbReference type="EMBL" id="BARS01034819">
    <property type="protein sequence ID" value="GAG26362.1"/>
    <property type="molecule type" value="Genomic_DNA"/>
</dbReference>
<dbReference type="AlphaFoldDB" id="X0WT32"/>
<accession>X0WT32</accession>
<feature type="non-terminal residue" evidence="1">
    <location>
        <position position="1"/>
    </location>
</feature>